<organism evidence="14 15">
    <name type="scientific">Actinomadura napierensis</name>
    <dbReference type="NCBI Taxonomy" id="267854"/>
    <lineage>
        <taxon>Bacteria</taxon>
        <taxon>Bacillati</taxon>
        <taxon>Actinomycetota</taxon>
        <taxon>Actinomycetes</taxon>
        <taxon>Streptosporangiales</taxon>
        <taxon>Thermomonosporaceae</taxon>
        <taxon>Actinomadura</taxon>
    </lineage>
</organism>
<evidence type="ECO:0000256" key="8">
    <source>
        <dbReference type="ARBA" id="ARBA00022989"/>
    </source>
</evidence>
<feature type="transmembrane region" description="Helical" evidence="11">
    <location>
        <begin position="12"/>
        <end position="34"/>
    </location>
</feature>
<dbReference type="InterPro" id="IPR003594">
    <property type="entry name" value="HATPase_dom"/>
</dbReference>
<comment type="subcellular location">
    <subcellularLocation>
        <location evidence="2">Cell membrane</location>
    </subcellularLocation>
</comment>
<evidence type="ECO:0000313" key="14">
    <source>
        <dbReference type="EMBL" id="GAA2118617.1"/>
    </source>
</evidence>
<dbReference type="Gene3D" id="6.10.340.10">
    <property type="match status" value="1"/>
</dbReference>
<dbReference type="Proteomes" id="UP001501020">
    <property type="component" value="Unassembled WGS sequence"/>
</dbReference>
<dbReference type="Pfam" id="PF00672">
    <property type="entry name" value="HAMP"/>
    <property type="match status" value="1"/>
</dbReference>
<dbReference type="PANTHER" id="PTHR45436">
    <property type="entry name" value="SENSOR HISTIDINE KINASE YKOH"/>
    <property type="match status" value="1"/>
</dbReference>
<evidence type="ECO:0000256" key="2">
    <source>
        <dbReference type="ARBA" id="ARBA00004236"/>
    </source>
</evidence>
<keyword evidence="7" id="KW-0418">Kinase</keyword>
<evidence type="ECO:0000256" key="3">
    <source>
        <dbReference type="ARBA" id="ARBA00012438"/>
    </source>
</evidence>
<keyword evidence="8 11" id="KW-1133">Transmembrane helix</keyword>
<dbReference type="PRINTS" id="PR00344">
    <property type="entry name" value="BCTRLSENSOR"/>
</dbReference>
<dbReference type="InterPro" id="IPR036097">
    <property type="entry name" value="HisK_dim/P_sf"/>
</dbReference>
<comment type="caution">
    <text evidence="14">The sequence shown here is derived from an EMBL/GenBank/DDBJ whole genome shotgun (WGS) entry which is preliminary data.</text>
</comment>
<dbReference type="InterPro" id="IPR004358">
    <property type="entry name" value="Sig_transdc_His_kin-like_C"/>
</dbReference>
<evidence type="ECO:0000259" key="13">
    <source>
        <dbReference type="PROSITE" id="PS50885"/>
    </source>
</evidence>
<keyword evidence="15" id="KW-1185">Reference proteome</keyword>
<feature type="transmembrane region" description="Helical" evidence="11">
    <location>
        <begin position="77"/>
        <end position="98"/>
    </location>
</feature>
<reference evidence="15" key="1">
    <citation type="journal article" date="2019" name="Int. J. Syst. Evol. Microbiol.">
        <title>The Global Catalogue of Microorganisms (GCM) 10K type strain sequencing project: providing services to taxonomists for standard genome sequencing and annotation.</title>
        <authorList>
            <consortium name="The Broad Institute Genomics Platform"/>
            <consortium name="The Broad Institute Genome Sequencing Center for Infectious Disease"/>
            <person name="Wu L."/>
            <person name="Ma J."/>
        </authorList>
    </citation>
    <scope>NUCLEOTIDE SEQUENCE [LARGE SCALE GENOMIC DNA]</scope>
    <source>
        <strain evidence="15">JCM 13850</strain>
    </source>
</reference>
<dbReference type="SMART" id="SM00388">
    <property type="entry name" value="HisKA"/>
    <property type="match status" value="1"/>
</dbReference>
<dbReference type="CDD" id="cd00082">
    <property type="entry name" value="HisKA"/>
    <property type="match status" value="1"/>
</dbReference>
<proteinExistence type="predicted"/>
<keyword evidence="5" id="KW-0808">Transferase</keyword>
<dbReference type="PANTHER" id="PTHR45436:SF5">
    <property type="entry name" value="SENSOR HISTIDINE KINASE TRCS"/>
    <property type="match status" value="1"/>
</dbReference>
<dbReference type="SUPFAM" id="SSF47384">
    <property type="entry name" value="Homodimeric domain of signal transducing histidine kinase"/>
    <property type="match status" value="1"/>
</dbReference>
<dbReference type="RefSeq" id="WP_344260242.1">
    <property type="nucleotide sequence ID" value="NZ_BAAAMR010000001.1"/>
</dbReference>
<dbReference type="EMBL" id="BAAAMR010000001">
    <property type="protein sequence ID" value="GAA2118617.1"/>
    <property type="molecule type" value="Genomic_DNA"/>
</dbReference>
<dbReference type="Gene3D" id="1.10.287.130">
    <property type="match status" value="1"/>
</dbReference>
<keyword evidence="9" id="KW-0902">Two-component regulatory system</keyword>
<dbReference type="Gene3D" id="3.30.565.10">
    <property type="entry name" value="Histidine kinase-like ATPase, C-terminal domain"/>
    <property type="match status" value="1"/>
</dbReference>
<dbReference type="InterPro" id="IPR036890">
    <property type="entry name" value="HATPase_C_sf"/>
</dbReference>
<sequence>MRLPQRTLRTQLTLLYAAVFCTSAAALAALAVIFKPNFLVGSECTAAPSVPHRPPSCGRSADSSVIGTIAHDASQNVAGVAMVAVLVVLAVVVGRLIAGRVLRPLRTITRTAQDISARNLHQRLALDGPGDEFRELGETLDSLFGRLEAAFQAQRNFVANASHELRTPLTAGRTVLQVALAEPDATAQSLRSACEKALKWGDQQERLIQALLTLAGSERGIERWEPFDLADITRKVIADHRRAADRRDVRIDATLTPAPATGDPALAESLMANLVGNAVRHNVDGGRVEVATTVSGGQAVVTVGNTGPLVPPDEVDRLFQPFQRLGAQRIRHDGGHGLGLAIVRAIVRAHDAALTPRPRPEGGLDITVAFPQSRNA</sequence>
<dbReference type="SUPFAM" id="SSF158472">
    <property type="entry name" value="HAMP domain-like"/>
    <property type="match status" value="1"/>
</dbReference>
<dbReference type="EC" id="2.7.13.3" evidence="3"/>
<dbReference type="InterPro" id="IPR003660">
    <property type="entry name" value="HAMP_dom"/>
</dbReference>
<evidence type="ECO:0000256" key="11">
    <source>
        <dbReference type="SAM" id="Phobius"/>
    </source>
</evidence>
<evidence type="ECO:0000256" key="4">
    <source>
        <dbReference type="ARBA" id="ARBA00022553"/>
    </source>
</evidence>
<protein>
    <recommendedName>
        <fullName evidence="3">histidine kinase</fullName>
        <ecNumber evidence="3">2.7.13.3</ecNumber>
    </recommendedName>
</protein>
<dbReference type="SMART" id="SM00387">
    <property type="entry name" value="HATPase_c"/>
    <property type="match status" value="1"/>
</dbReference>
<gene>
    <name evidence="14" type="ORF">GCM10009727_01850</name>
</gene>
<dbReference type="SUPFAM" id="SSF55874">
    <property type="entry name" value="ATPase domain of HSP90 chaperone/DNA topoisomerase II/histidine kinase"/>
    <property type="match status" value="1"/>
</dbReference>
<accession>A0ABP5JIT4</accession>
<feature type="domain" description="HAMP" evidence="13">
    <location>
        <begin position="99"/>
        <end position="152"/>
    </location>
</feature>
<dbReference type="InterPro" id="IPR003661">
    <property type="entry name" value="HisK_dim/P_dom"/>
</dbReference>
<evidence type="ECO:0000256" key="10">
    <source>
        <dbReference type="ARBA" id="ARBA00023136"/>
    </source>
</evidence>
<evidence type="ECO:0000313" key="15">
    <source>
        <dbReference type="Proteomes" id="UP001501020"/>
    </source>
</evidence>
<evidence type="ECO:0000256" key="1">
    <source>
        <dbReference type="ARBA" id="ARBA00000085"/>
    </source>
</evidence>
<evidence type="ECO:0000259" key="12">
    <source>
        <dbReference type="PROSITE" id="PS50109"/>
    </source>
</evidence>
<dbReference type="SMART" id="SM00304">
    <property type="entry name" value="HAMP"/>
    <property type="match status" value="1"/>
</dbReference>
<dbReference type="Pfam" id="PF00512">
    <property type="entry name" value="HisKA"/>
    <property type="match status" value="1"/>
</dbReference>
<comment type="catalytic activity">
    <reaction evidence="1">
        <text>ATP + protein L-histidine = ADP + protein N-phospho-L-histidine.</text>
        <dbReference type="EC" id="2.7.13.3"/>
    </reaction>
</comment>
<name>A0ABP5JIT4_9ACTN</name>
<keyword evidence="6 11" id="KW-0812">Transmembrane</keyword>
<evidence type="ECO:0000256" key="6">
    <source>
        <dbReference type="ARBA" id="ARBA00022692"/>
    </source>
</evidence>
<evidence type="ECO:0000256" key="9">
    <source>
        <dbReference type="ARBA" id="ARBA00023012"/>
    </source>
</evidence>
<dbReference type="PROSITE" id="PS50885">
    <property type="entry name" value="HAMP"/>
    <property type="match status" value="1"/>
</dbReference>
<dbReference type="PROSITE" id="PS50109">
    <property type="entry name" value="HIS_KIN"/>
    <property type="match status" value="1"/>
</dbReference>
<feature type="domain" description="Histidine kinase" evidence="12">
    <location>
        <begin position="160"/>
        <end position="374"/>
    </location>
</feature>
<evidence type="ECO:0000256" key="7">
    <source>
        <dbReference type="ARBA" id="ARBA00022777"/>
    </source>
</evidence>
<dbReference type="InterPro" id="IPR050428">
    <property type="entry name" value="TCS_sensor_his_kinase"/>
</dbReference>
<evidence type="ECO:0000256" key="5">
    <source>
        <dbReference type="ARBA" id="ARBA00022679"/>
    </source>
</evidence>
<dbReference type="Pfam" id="PF02518">
    <property type="entry name" value="HATPase_c"/>
    <property type="match status" value="1"/>
</dbReference>
<keyword evidence="10 11" id="KW-0472">Membrane</keyword>
<keyword evidence="4" id="KW-0597">Phosphoprotein</keyword>
<dbReference type="InterPro" id="IPR005467">
    <property type="entry name" value="His_kinase_dom"/>
</dbReference>
<dbReference type="CDD" id="cd06225">
    <property type="entry name" value="HAMP"/>
    <property type="match status" value="1"/>
</dbReference>